<gene>
    <name evidence="2" type="ORF">K8V39_06510</name>
</gene>
<proteinExistence type="predicted"/>
<feature type="transmembrane region" description="Helical" evidence="1">
    <location>
        <begin position="21"/>
        <end position="44"/>
    </location>
</feature>
<reference evidence="2" key="2">
    <citation type="submission" date="2021-09" db="EMBL/GenBank/DDBJ databases">
        <authorList>
            <person name="Gilroy R."/>
        </authorList>
    </citation>
    <scope>NUCLEOTIDE SEQUENCE</scope>
    <source>
        <strain evidence="2">USAMLcec4-12693</strain>
    </source>
</reference>
<keyword evidence="1" id="KW-1133">Transmembrane helix</keyword>
<organism evidence="2 3">
    <name type="scientific">Merdimonas faecis</name>
    <dbReference type="NCBI Taxonomy" id="1653435"/>
    <lineage>
        <taxon>Bacteria</taxon>
        <taxon>Bacillati</taxon>
        <taxon>Bacillota</taxon>
        <taxon>Clostridia</taxon>
        <taxon>Lachnospirales</taxon>
        <taxon>Lachnospiraceae</taxon>
        <taxon>Merdimonas</taxon>
    </lineage>
</organism>
<keyword evidence="1" id="KW-0812">Transmembrane</keyword>
<accession>A0A9D2VY67</accession>
<comment type="caution">
    <text evidence="2">The sequence shown here is derived from an EMBL/GenBank/DDBJ whole genome shotgun (WGS) entry which is preliminary data.</text>
</comment>
<evidence type="ECO:0000256" key="1">
    <source>
        <dbReference type="SAM" id="Phobius"/>
    </source>
</evidence>
<protein>
    <submittedName>
        <fullName evidence="2">Uncharacterized protein</fullName>
    </submittedName>
</protein>
<reference evidence="2" key="1">
    <citation type="journal article" date="2021" name="PeerJ">
        <title>Extensive microbial diversity within the chicken gut microbiome revealed by metagenomics and culture.</title>
        <authorList>
            <person name="Gilroy R."/>
            <person name="Ravi A."/>
            <person name="Getino M."/>
            <person name="Pursley I."/>
            <person name="Horton D.L."/>
            <person name="Alikhan N.F."/>
            <person name="Baker D."/>
            <person name="Gharbi K."/>
            <person name="Hall N."/>
            <person name="Watson M."/>
            <person name="Adriaenssens E.M."/>
            <person name="Foster-Nyarko E."/>
            <person name="Jarju S."/>
            <person name="Secka A."/>
            <person name="Antonio M."/>
            <person name="Oren A."/>
            <person name="Chaudhuri R.R."/>
            <person name="La Ragione R."/>
            <person name="Hildebrand F."/>
            <person name="Pallen M.J."/>
        </authorList>
    </citation>
    <scope>NUCLEOTIDE SEQUENCE</scope>
    <source>
        <strain evidence="2">USAMLcec4-12693</strain>
    </source>
</reference>
<dbReference type="EMBL" id="DYXE01000056">
    <property type="protein sequence ID" value="HJH49898.1"/>
    <property type="molecule type" value="Genomic_DNA"/>
</dbReference>
<dbReference type="RefSeq" id="WP_277272038.1">
    <property type="nucleotide sequence ID" value="NZ_DYXE01000056.1"/>
</dbReference>
<dbReference type="AlphaFoldDB" id="A0A9D2VY67"/>
<evidence type="ECO:0000313" key="3">
    <source>
        <dbReference type="Proteomes" id="UP000813420"/>
    </source>
</evidence>
<name>A0A9D2VY67_9FIRM</name>
<sequence>MRIWMEERAEEKDHFAAGVTLSIIGLTAAAIAVPCGIAVLTLILDGPVKEISMAACLGAVALVIFLARKIGSKVHQYCTVFCQDDEGRFFAVDVRKYVGCGRGVIGFIQMLSQMQKVKKNMKENHILERYMRQEPSLIGVETQILSVDRMKMTGSGYRVRCRVEYPNKKRGKRTYLLVRGYENEAELVAAFERRMKKNLI</sequence>
<feature type="transmembrane region" description="Helical" evidence="1">
    <location>
        <begin position="50"/>
        <end position="67"/>
    </location>
</feature>
<dbReference type="Proteomes" id="UP000813420">
    <property type="component" value="Unassembled WGS sequence"/>
</dbReference>
<evidence type="ECO:0000313" key="2">
    <source>
        <dbReference type="EMBL" id="HJH49898.1"/>
    </source>
</evidence>
<keyword evidence="1" id="KW-0472">Membrane</keyword>